<reference evidence="14 15" key="1">
    <citation type="submission" date="2018-09" db="EMBL/GenBank/DDBJ databases">
        <title>Complete genome sequence of the hydrocarbonoclastic bacterium Alcaligenes aquatilis QD168, isolated from a crude-oil polluted marine sediment of Central Chile.</title>
        <authorList>
            <person name="Duran R.E."/>
            <person name="Barra B."/>
            <person name="Salva-Serra F."/>
            <person name="Mendez V."/>
            <person name="Moore E.R.B."/>
            <person name="Seeger M."/>
        </authorList>
    </citation>
    <scope>NUCLEOTIDE SEQUENCE [LARGE SCALE GENOMIC DNA]</scope>
    <source>
        <strain evidence="14 15">QD168</strain>
    </source>
</reference>
<dbReference type="AlphaFoldDB" id="A0A3G2HYF0"/>
<dbReference type="InterPro" id="IPR046373">
    <property type="entry name" value="Acyl-CoA_Oxase/DH_mid-dom_sf"/>
</dbReference>
<dbReference type="RefSeq" id="WP_121739638.1">
    <property type="nucleotide sequence ID" value="NZ_CP032153.1"/>
</dbReference>
<dbReference type="InterPro" id="IPR052166">
    <property type="entry name" value="Diverse_Acyl-CoA_DH"/>
</dbReference>
<dbReference type="InterPro" id="IPR036250">
    <property type="entry name" value="AcylCo_DH-like_C"/>
</dbReference>
<evidence type="ECO:0000256" key="6">
    <source>
        <dbReference type="ARBA" id="ARBA00051388"/>
    </source>
</evidence>
<evidence type="ECO:0000256" key="7">
    <source>
        <dbReference type="ARBA" id="ARBA00058683"/>
    </source>
</evidence>
<feature type="domain" description="Acyl-CoA dehydrogenase/oxidase C-terminal" evidence="10">
    <location>
        <begin position="283"/>
        <end position="454"/>
    </location>
</feature>
<evidence type="ECO:0000256" key="5">
    <source>
        <dbReference type="ARBA" id="ARBA00023002"/>
    </source>
</evidence>
<comment type="function">
    <text evidence="7">Involved in the assimilation of dimethylsulphoniopropionate (DMSP), an important compound in the fixation of carbon in marine phytoplankton, by mediating the conversion of 3-(methylthio)propanoyl-CoA (MMPA-CoA) to 3-(methylthio)acryloyl-CoA (MTA-CoA).</text>
</comment>
<dbReference type="Gene3D" id="1.20.140.10">
    <property type="entry name" value="Butyryl-CoA Dehydrogenase, subunit A, domain 3"/>
    <property type="match status" value="1"/>
</dbReference>
<name>A0A3G2HYF0_9BURK</name>
<dbReference type="InterPro" id="IPR006091">
    <property type="entry name" value="Acyl-CoA_Oxase/DH_mid-dom"/>
</dbReference>
<comment type="similarity">
    <text evidence="2">Belongs to the acyl-CoA dehydrogenase family.</text>
</comment>
<dbReference type="PANTHER" id="PTHR42803">
    <property type="entry name" value="ACYL-COA DEHYDROGENASE"/>
    <property type="match status" value="1"/>
</dbReference>
<protein>
    <recommendedName>
        <fullName evidence="9">3-methylmercaptopropionyl-CoA dehydrogenase</fullName>
        <ecNumber evidence="8">1.3.99.41</ecNumber>
    </recommendedName>
</protein>
<dbReference type="KEGG" id="aaqu:D3M96_17075"/>
<dbReference type="InterPro" id="IPR013786">
    <property type="entry name" value="AcylCoA_DH/ox_N"/>
</dbReference>
<dbReference type="Pfam" id="PF00441">
    <property type="entry name" value="Acyl-CoA_dh_1"/>
    <property type="match status" value="1"/>
</dbReference>
<evidence type="ECO:0000259" key="13">
    <source>
        <dbReference type="Pfam" id="PF12806"/>
    </source>
</evidence>
<dbReference type="OrthoDB" id="9764895at2"/>
<dbReference type="Pfam" id="PF02771">
    <property type="entry name" value="Acyl-CoA_dh_N"/>
    <property type="match status" value="1"/>
</dbReference>
<keyword evidence="3" id="KW-0285">Flavoprotein</keyword>
<evidence type="ECO:0000256" key="9">
    <source>
        <dbReference type="ARBA" id="ARBA00069043"/>
    </source>
</evidence>
<dbReference type="InterPro" id="IPR009075">
    <property type="entry name" value="AcylCo_DH/oxidase_C"/>
</dbReference>
<proteinExistence type="inferred from homology"/>
<evidence type="ECO:0000259" key="12">
    <source>
        <dbReference type="Pfam" id="PF02771"/>
    </source>
</evidence>
<dbReference type="Pfam" id="PF12806">
    <property type="entry name" value="Acyl-CoA_dh_C"/>
    <property type="match status" value="1"/>
</dbReference>
<dbReference type="GO" id="GO:0050660">
    <property type="term" value="F:flavin adenine dinucleotide binding"/>
    <property type="evidence" value="ECO:0007669"/>
    <property type="project" value="InterPro"/>
</dbReference>
<dbReference type="GO" id="GO:0016627">
    <property type="term" value="F:oxidoreductase activity, acting on the CH-CH group of donors"/>
    <property type="evidence" value="ECO:0007669"/>
    <property type="project" value="InterPro"/>
</dbReference>
<evidence type="ECO:0000259" key="11">
    <source>
        <dbReference type="Pfam" id="PF02770"/>
    </source>
</evidence>
<comment type="catalytic activity">
    <reaction evidence="6">
        <text>3-(methylsulfanyl)propanoyl-CoA + oxidized [electron-transfer flavoprotein] + H(+) = 3-(methylsulfanyl)acryloyl-CoA + reduced [electron-transfer flavoprotein]</text>
        <dbReference type="Rhea" id="RHEA:52612"/>
        <dbReference type="Rhea" id="RHEA-COMP:10685"/>
        <dbReference type="Rhea" id="RHEA-COMP:10686"/>
        <dbReference type="ChEBI" id="CHEBI:15378"/>
        <dbReference type="ChEBI" id="CHEBI:57692"/>
        <dbReference type="ChEBI" id="CHEBI:58307"/>
        <dbReference type="ChEBI" id="CHEBI:82815"/>
        <dbReference type="ChEBI" id="CHEBI:84994"/>
        <dbReference type="EC" id="1.3.99.41"/>
    </reaction>
    <physiologicalReaction direction="left-to-right" evidence="6">
        <dbReference type="Rhea" id="RHEA:52613"/>
    </physiologicalReaction>
</comment>
<comment type="cofactor">
    <cofactor evidence="1">
        <name>FAD</name>
        <dbReference type="ChEBI" id="CHEBI:57692"/>
    </cofactor>
</comment>
<dbReference type="InterPro" id="IPR009100">
    <property type="entry name" value="AcylCoA_DH/oxidase_NM_dom_sf"/>
</dbReference>
<dbReference type="Gene3D" id="1.10.540.10">
    <property type="entry name" value="Acyl-CoA dehydrogenase/oxidase, N-terminal domain"/>
    <property type="match status" value="1"/>
</dbReference>
<feature type="domain" description="Acetyl-CoA dehydrogenase-like C-terminal" evidence="13">
    <location>
        <begin position="486"/>
        <end position="587"/>
    </location>
</feature>
<dbReference type="Proteomes" id="UP000268070">
    <property type="component" value="Chromosome"/>
</dbReference>
<dbReference type="SUPFAM" id="SSF47203">
    <property type="entry name" value="Acyl-CoA dehydrogenase C-terminal domain-like"/>
    <property type="match status" value="1"/>
</dbReference>
<evidence type="ECO:0000313" key="15">
    <source>
        <dbReference type="Proteomes" id="UP000268070"/>
    </source>
</evidence>
<organism evidence="14 15">
    <name type="scientific">Alcaligenes aquatilis</name>
    <dbReference type="NCBI Taxonomy" id="323284"/>
    <lineage>
        <taxon>Bacteria</taxon>
        <taxon>Pseudomonadati</taxon>
        <taxon>Pseudomonadota</taxon>
        <taxon>Betaproteobacteria</taxon>
        <taxon>Burkholderiales</taxon>
        <taxon>Alcaligenaceae</taxon>
        <taxon>Alcaligenes</taxon>
    </lineage>
</organism>
<dbReference type="InterPro" id="IPR025878">
    <property type="entry name" value="Acyl-CoA_dh-like_C_dom"/>
</dbReference>
<dbReference type="SUPFAM" id="SSF56645">
    <property type="entry name" value="Acyl-CoA dehydrogenase NM domain-like"/>
    <property type="match status" value="1"/>
</dbReference>
<evidence type="ECO:0000313" key="14">
    <source>
        <dbReference type="EMBL" id="AYN22097.1"/>
    </source>
</evidence>
<dbReference type="EMBL" id="CP032153">
    <property type="protein sequence ID" value="AYN22097.1"/>
    <property type="molecule type" value="Genomic_DNA"/>
</dbReference>
<sequence length="591" mass="65355">MQASHYQPPLEDFRFVQQYCLQAEKEWCRLSAHQGLDQETADRVLEAAGRFCADVLAPLNGPADLQGCRLEHGRVLTPDGFAKAYADFVEAGWPALACDPSVGGQGLPQLLDTALHEMLASANHGWAMYPGILHGAYACLHAHGDDYIRRTYLPPIVSGRWLATMCLTEPQAGSDLGLLRTQALPEQDGSYRLHGNKIFISGGDQDMSENIVHLVLARLPDAPAGTRGLSLFLAPRLIPQEQGLVPNTIYCDGIEKKMGIKGSATCTMRFEAAQAWLLGKPHQGLAAMFVMMNSARLHVGLQGLGHAEAAWQLARVYAHERHQMRVQPRPVTAKGAADPIAHHPAMQRILADLRVWTEGMRVMAAWTAHQLDLAQSLPEGKEQTQALNLASLLTPVVKSFFTERGFGLASDALQVFGGYGYVHEYRIEQTLRDVRIAMIYEGTNQIQALDLLQRKIAAVGPEALQPLLQTWRREADACLSAMADCPWGKALRQWSDHLHEVTTHLCSRAQHDTQVLAWCAEDYLRLVGTVCMAFAWARAGRVSRLQADTRLCERKVASANYFFDHGLLDARYYLSRIEATAASTVPMQKLV</sequence>
<dbReference type="Gene3D" id="2.40.110.10">
    <property type="entry name" value="Butyryl-CoA Dehydrogenase, subunit A, domain 2"/>
    <property type="match status" value="1"/>
</dbReference>
<dbReference type="Pfam" id="PF02770">
    <property type="entry name" value="Acyl-CoA_dh_M"/>
    <property type="match status" value="1"/>
</dbReference>
<evidence type="ECO:0000256" key="3">
    <source>
        <dbReference type="ARBA" id="ARBA00022630"/>
    </source>
</evidence>
<feature type="domain" description="Acyl-CoA oxidase/dehydrogenase middle" evidence="11">
    <location>
        <begin position="165"/>
        <end position="271"/>
    </location>
</feature>
<evidence type="ECO:0000256" key="4">
    <source>
        <dbReference type="ARBA" id="ARBA00022827"/>
    </source>
</evidence>
<gene>
    <name evidence="14" type="ORF">D3M96_17075</name>
</gene>
<accession>A0A3G2HYF0</accession>
<feature type="domain" description="Acyl-CoA dehydrogenase/oxidase N-terminal" evidence="12">
    <location>
        <begin position="40"/>
        <end position="159"/>
    </location>
</feature>
<keyword evidence="5" id="KW-0560">Oxidoreductase</keyword>
<dbReference type="EC" id="1.3.99.41" evidence="8"/>
<dbReference type="FunFam" id="2.40.110.10:FF:000031">
    <property type="entry name" value="Acyl-CoA dehydrogenase, putative"/>
    <property type="match status" value="1"/>
</dbReference>
<evidence type="ECO:0000256" key="1">
    <source>
        <dbReference type="ARBA" id="ARBA00001974"/>
    </source>
</evidence>
<evidence type="ECO:0000259" key="10">
    <source>
        <dbReference type="Pfam" id="PF00441"/>
    </source>
</evidence>
<keyword evidence="4" id="KW-0274">FAD</keyword>
<evidence type="ECO:0000256" key="8">
    <source>
        <dbReference type="ARBA" id="ARBA00066694"/>
    </source>
</evidence>
<dbReference type="PANTHER" id="PTHR42803:SF1">
    <property type="entry name" value="BROAD-SPECIFICITY LINEAR ACYL-COA DEHYDROGENASE FADE5"/>
    <property type="match status" value="1"/>
</dbReference>
<dbReference type="InterPro" id="IPR037069">
    <property type="entry name" value="AcylCoA_DH/ox_N_sf"/>
</dbReference>
<evidence type="ECO:0000256" key="2">
    <source>
        <dbReference type="ARBA" id="ARBA00009347"/>
    </source>
</evidence>